<dbReference type="STRING" id="4540.A0A3L6QP55"/>
<evidence type="ECO:0000256" key="1">
    <source>
        <dbReference type="ARBA" id="ARBA00008668"/>
    </source>
</evidence>
<dbReference type="InterPro" id="IPR008265">
    <property type="entry name" value="Lipase_GDSL_AS"/>
</dbReference>
<dbReference type="PROSITE" id="PS01098">
    <property type="entry name" value="LIPASE_GDSL_SER"/>
    <property type="match status" value="1"/>
</dbReference>
<evidence type="ECO:0000256" key="3">
    <source>
        <dbReference type="ARBA" id="ARBA00023098"/>
    </source>
</evidence>
<evidence type="ECO:0000313" key="6">
    <source>
        <dbReference type="Proteomes" id="UP000275267"/>
    </source>
</evidence>
<keyword evidence="6" id="KW-1185">Reference proteome</keyword>
<reference evidence="6" key="1">
    <citation type="journal article" date="2019" name="Nat. Commun.">
        <title>The genome of broomcorn millet.</title>
        <authorList>
            <person name="Zou C."/>
            <person name="Miki D."/>
            <person name="Li D."/>
            <person name="Tang Q."/>
            <person name="Xiao L."/>
            <person name="Rajput S."/>
            <person name="Deng P."/>
            <person name="Jia W."/>
            <person name="Huang R."/>
            <person name="Zhang M."/>
            <person name="Sun Y."/>
            <person name="Hu J."/>
            <person name="Fu X."/>
            <person name="Schnable P.S."/>
            <person name="Li F."/>
            <person name="Zhang H."/>
            <person name="Feng B."/>
            <person name="Zhu X."/>
            <person name="Liu R."/>
            <person name="Schnable J.C."/>
            <person name="Zhu J.-K."/>
            <person name="Zhang H."/>
        </authorList>
    </citation>
    <scope>NUCLEOTIDE SEQUENCE [LARGE SCALE GENOMIC DNA]</scope>
</reference>
<dbReference type="InterPro" id="IPR036514">
    <property type="entry name" value="SGNH_hydro_sf"/>
</dbReference>
<evidence type="ECO:0000256" key="2">
    <source>
        <dbReference type="ARBA" id="ARBA00022801"/>
    </source>
</evidence>
<dbReference type="Proteomes" id="UP000275267">
    <property type="component" value="Unassembled WGS sequence"/>
</dbReference>
<dbReference type="EMBL" id="PQIB02000011">
    <property type="protein sequence ID" value="RLM84831.1"/>
    <property type="molecule type" value="Genomic_DNA"/>
</dbReference>
<dbReference type="GO" id="GO:0006629">
    <property type="term" value="P:lipid metabolic process"/>
    <property type="evidence" value="ECO:0007669"/>
    <property type="project" value="UniProtKB-KW"/>
</dbReference>
<dbReference type="Pfam" id="PF00657">
    <property type="entry name" value="Lipase_GDSL"/>
    <property type="match status" value="1"/>
</dbReference>
<evidence type="ECO:0000256" key="4">
    <source>
        <dbReference type="SAM" id="SignalP"/>
    </source>
</evidence>
<sequence length="334" mass="37059">MKKIMLSCFLLAVVLIINGAHEAECRPHRGHRHRRDDCTMFVFGDSLVDAGNRPPTAEKTWSSREWFYPYGSSDSAHGNRATGRSSDGLVQSDFLARILGQDESPVAYRLRQPNAVDPSGVNFAMAGSAVTASQGGAPSLGDQIDQFRRLDSVALIAFSGLQDYSGLNIAATSDDVNRGLGRQVDRRDRRRLERLQDLGVSKVLVNSMPPIGCQPYRTWMSSYAQCDGGANRFSDTHNAALRKKLNELEGSVLVLDLASVFSDLVQSENKYRPCCDGTSKPEGYCGEEDASGRAQYSNSEDFFYWDYVHPTQAGWKAAMERFEQPILDFLEIYS</sequence>
<feature type="signal peptide" evidence="4">
    <location>
        <begin position="1"/>
        <end position="25"/>
    </location>
</feature>
<protein>
    <recommendedName>
        <fullName evidence="7">GDSL esterase/lipase</fullName>
    </recommendedName>
</protein>
<dbReference type="AlphaFoldDB" id="A0A3L6QP55"/>
<proteinExistence type="inferred from homology"/>
<organism evidence="5 6">
    <name type="scientific">Panicum miliaceum</name>
    <name type="common">Proso millet</name>
    <name type="synonym">Broomcorn millet</name>
    <dbReference type="NCBI Taxonomy" id="4540"/>
    <lineage>
        <taxon>Eukaryota</taxon>
        <taxon>Viridiplantae</taxon>
        <taxon>Streptophyta</taxon>
        <taxon>Embryophyta</taxon>
        <taxon>Tracheophyta</taxon>
        <taxon>Spermatophyta</taxon>
        <taxon>Magnoliopsida</taxon>
        <taxon>Liliopsida</taxon>
        <taxon>Poales</taxon>
        <taxon>Poaceae</taxon>
        <taxon>PACMAD clade</taxon>
        <taxon>Panicoideae</taxon>
        <taxon>Panicodae</taxon>
        <taxon>Paniceae</taxon>
        <taxon>Panicinae</taxon>
        <taxon>Panicum</taxon>
        <taxon>Panicum sect. Panicum</taxon>
    </lineage>
</organism>
<comment type="caution">
    <text evidence="5">The sequence shown here is derived from an EMBL/GenBank/DDBJ whole genome shotgun (WGS) entry which is preliminary data.</text>
</comment>
<keyword evidence="2" id="KW-0378">Hydrolase</keyword>
<evidence type="ECO:0000313" key="5">
    <source>
        <dbReference type="EMBL" id="RLM84831.1"/>
    </source>
</evidence>
<dbReference type="Gene3D" id="3.40.50.1110">
    <property type="entry name" value="SGNH hydrolase"/>
    <property type="match status" value="1"/>
</dbReference>
<name>A0A3L6QP55_PANMI</name>
<dbReference type="GO" id="GO:0016298">
    <property type="term" value="F:lipase activity"/>
    <property type="evidence" value="ECO:0007669"/>
    <property type="project" value="InterPro"/>
</dbReference>
<evidence type="ECO:0008006" key="7">
    <source>
        <dbReference type="Google" id="ProtNLM"/>
    </source>
</evidence>
<keyword evidence="4" id="KW-0732">Signal</keyword>
<gene>
    <name evidence="5" type="ORF">C2845_PM04G06560</name>
</gene>
<accession>A0A3L6QP55</accession>
<comment type="similarity">
    <text evidence="1">Belongs to the 'GDSL' lipolytic enzyme family.</text>
</comment>
<keyword evidence="3" id="KW-0443">Lipid metabolism</keyword>
<dbReference type="PANTHER" id="PTHR46020">
    <property type="entry name" value="OSJNBB0059K02.9 PROTEIN"/>
    <property type="match status" value="1"/>
</dbReference>
<dbReference type="InterPro" id="IPR001087">
    <property type="entry name" value="GDSL"/>
</dbReference>
<dbReference type="SUPFAM" id="SSF52266">
    <property type="entry name" value="SGNH hydrolase"/>
    <property type="match status" value="1"/>
</dbReference>
<feature type="chain" id="PRO_5018273681" description="GDSL esterase/lipase" evidence="4">
    <location>
        <begin position="26"/>
        <end position="334"/>
    </location>
</feature>
<dbReference type="OrthoDB" id="671228at2759"/>
<dbReference type="PANTHER" id="PTHR46020:SF15">
    <property type="entry name" value="SGNH HYDROLASE-TYPE ESTERASE DOMAIN-CONTAINING PROTEIN"/>
    <property type="match status" value="1"/>
</dbReference>